<evidence type="ECO:0000259" key="1">
    <source>
        <dbReference type="SMART" id="SM00829"/>
    </source>
</evidence>
<comment type="caution">
    <text evidence="2">The sequence shown here is derived from an EMBL/GenBank/DDBJ whole genome shotgun (WGS) entry which is preliminary data.</text>
</comment>
<dbReference type="SUPFAM" id="SSF50129">
    <property type="entry name" value="GroES-like"/>
    <property type="match status" value="1"/>
</dbReference>
<feature type="domain" description="Enoyl reductase (ER)" evidence="1">
    <location>
        <begin position="16"/>
        <end position="368"/>
    </location>
</feature>
<keyword evidence="3" id="KW-1185">Reference proteome</keyword>
<dbReference type="CDD" id="cd08276">
    <property type="entry name" value="MDR7"/>
    <property type="match status" value="1"/>
</dbReference>
<evidence type="ECO:0000313" key="3">
    <source>
        <dbReference type="Proteomes" id="UP001182556"/>
    </source>
</evidence>
<dbReference type="InterPro" id="IPR013149">
    <property type="entry name" value="ADH-like_C"/>
</dbReference>
<accession>A0AAD9L916</accession>
<dbReference type="SUPFAM" id="SSF51735">
    <property type="entry name" value="NAD(P)-binding Rossmann-fold domains"/>
    <property type="match status" value="1"/>
</dbReference>
<dbReference type="Pfam" id="PF00107">
    <property type="entry name" value="ADH_zinc_N"/>
    <property type="match status" value="1"/>
</dbReference>
<dbReference type="PANTHER" id="PTHR45033:SF2">
    <property type="entry name" value="ZINC-TYPE ALCOHOL DEHYDROGENASE-LIKE PROTEIN C1773.06C"/>
    <property type="match status" value="1"/>
</dbReference>
<dbReference type="InterPro" id="IPR013154">
    <property type="entry name" value="ADH-like_N"/>
</dbReference>
<gene>
    <name evidence="2" type="ORF">DB88DRAFT_476807</name>
</gene>
<proteinExistence type="predicted"/>
<reference evidence="2" key="1">
    <citation type="submission" date="2023-02" db="EMBL/GenBank/DDBJ databases">
        <title>Identification and recombinant expression of a fungal hydrolase from Papiliotrema laurentii that hydrolyzes apple cutin and clears colloidal polyester polyurethane.</title>
        <authorList>
            <consortium name="DOE Joint Genome Institute"/>
            <person name="Roman V.A."/>
            <person name="Bojanowski C."/>
            <person name="Crable B.R."/>
            <person name="Wagner D.N."/>
            <person name="Hung C.S."/>
            <person name="Nadeau L.J."/>
            <person name="Schratz L."/>
            <person name="Haridas S."/>
            <person name="Pangilinan J."/>
            <person name="Lipzen A."/>
            <person name="Na H."/>
            <person name="Yan M."/>
            <person name="Ng V."/>
            <person name="Grigoriev I.V."/>
            <person name="Spatafora J.W."/>
            <person name="Barlow D."/>
            <person name="Biffinger J."/>
            <person name="Kelley-Loughnane N."/>
            <person name="Varaljay V.A."/>
            <person name="Crookes-Goodson W.J."/>
        </authorList>
    </citation>
    <scope>NUCLEOTIDE SEQUENCE</scope>
    <source>
        <strain evidence="2">5307AH</strain>
    </source>
</reference>
<dbReference type="SMART" id="SM00829">
    <property type="entry name" value="PKS_ER"/>
    <property type="match status" value="1"/>
</dbReference>
<dbReference type="InterPro" id="IPR052711">
    <property type="entry name" value="Zinc_ADH-like"/>
</dbReference>
<dbReference type="Pfam" id="PF08240">
    <property type="entry name" value="ADH_N"/>
    <property type="match status" value="1"/>
</dbReference>
<dbReference type="Gene3D" id="3.40.50.720">
    <property type="entry name" value="NAD(P)-binding Rossmann-like Domain"/>
    <property type="match status" value="1"/>
</dbReference>
<organism evidence="2 3">
    <name type="scientific">Papiliotrema laurentii</name>
    <name type="common">Cryptococcus laurentii</name>
    <dbReference type="NCBI Taxonomy" id="5418"/>
    <lineage>
        <taxon>Eukaryota</taxon>
        <taxon>Fungi</taxon>
        <taxon>Dikarya</taxon>
        <taxon>Basidiomycota</taxon>
        <taxon>Agaricomycotina</taxon>
        <taxon>Tremellomycetes</taxon>
        <taxon>Tremellales</taxon>
        <taxon>Rhynchogastremaceae</taxon>
        <taxon>Papiliotrema</taxon>
    </lineage>
</organism>
<sequence length="370" mass="40173">MAPQTMKRYVLKHRNGVEGLQLETDAPVPEITSPHEILIRIKALSLNARDVQIAQNTYPPPHPIPENLVPVSDASGEVVAVGSGVTRFKVGDRVAPICFQGHYNDEDPSWSSVTRGLGGAIHGVAQEYLVSDENDAVAIPSHYTHEQASTMTIAYSTAWSSLYSHQPKLQPGQTVLCLGTGGVSLAAAQIALAAGARVILTSSSQSKLDRADEILQPLVPKSPRDGRPVPNVLQFIDYSKVEQWDQEAKRLNGGRGVDFVIEISGQGTIARSIRSVRQGGLVAISGYLTNYSSIPQDIIEEDIAVNILYAAACVRGVFVCNRSHQEDMVRAIEASGMEPVIDKVFDFDNLKDAYQHMVDGKHFGKVVVRL</sequence>
<dbReference type="PANTHER" id="PTHR45033">
    <property type="match status" value="1"/>
</dbReference>
<evidence type="ECO:0000313" key="2">
    <source>
        <dbReference type="EMBL" id="KAK1927112.1"/>
    </source>
</evidence>
<dbReference type="InterPro" id="IPR036291">
    <property type="entry name" value="NAD(P)-bd_dom_sf"/>
</dbReference>
<dbReference type="InterPro" id="IPR020843">
    <property type="entry name" value="ER"/>
</dbReference>
<dbReference type="InterPro" id="IPR011032">
    <property type="entry name" value="GroES-like_sf"/>
</dbReference>
<dbReference type="EMBL" id="JAODAN010000001">
    <property type="protein sequence ID" value="KAK1927112.1"/>
    <property type="molecule type" value="Genomic_DNA"/>
</dbReference>
<dbReference type="Gene3D" id="3.90.180.10">
    <property type="entry name" value="Medium-chain alcohol dehydrogenases, catalytic domain"/>
    <property type="match status" value="1"/>
</dbReference>
<dbReference type="AlphaFoldDB" id="A0AAD9L916"/>
<dbReference type="GO" id="GO:0016491">
    <property type="term" value="F:oxidoreductase activity"/>
    <property type="evidence" value="ECO:0007669"/>
    <property type="project" value="InterPro"/>
</dbReference>
<protein>
    <submittedName>
        <fullName evidence="2">Alcohol dehydrogenase</fullName>
    </submittedName>
</protein>
<name>A0AAD9L916_PAPLA</name>
<dbReference type="Proteomes" id="UP001182556">
    <property type="component" value="Unassembled WGS sequence"/>
</dbReference>